<feature type="region of interest" description="Disordered" evidence="1">
    <location>
        <begin position="1"/>
        <end position="23"/>
    </location>
</feature>
<dbReference type="GO" id="GO:0042597">
    <property type="term" value="C:periplasmic space"/>
    <property type="evidence" value="ECO:0007669"/>
    <property type="project" value="UniProtKB-ARBA"/>
</dbReference>
<dbReference type="InterPro" id="IPR030678">
    <property type="entry name" value="Peptide/Ni-bd"/>
</dbReference>
<reference evidence="4 5" key="1">
    <citation type="journal article" date="2012" name="J. Bacteriol.">
        <title>Comparative Genomic Analyses of 17 Clinical Isolates of Gardnerella vaginalis Provide Evidence of Multiple Genetically Isolated Clades Consistent with Subspeciation into Genovars.</title>
        <authorList>
            <person name="Ahmed A."/>
            <person name="Earl J."/>
            <person name="Retchless A."/>
            <person name="Hillier S."/>
            <person name="Rabe L."/>
            <person name="Cherpes T."/>
            <person name="Powell E."/>
            <person name="Janto B."/>
            <person name="Eutsey R."/>
            <person name="Hiller N.L."/>
            <person name="Boissy R."/>
            <person name="Dahlgreen M."/>
            <person name="Hall B."/>
            <person name="Costerton J."/>
            <person name="Post J.C."/>
            <person name="Hu F."/>
            <person name="Ehrlich G."/>
        </authorList>
    </citation>
    <scope>NUCLEOTIDE SEQUENCE [LARGE SCALE GENOMIC DNA]</scope>
    <source>
        <strain evidence="4 5">00703Dmash</strain>
    </source>
</reference>
<keyword evidence="2" id="KW-0812">Transmembrane</keyword>
<dbReference type="EMBL" id="ADEV01000007">
    <property type="protein sequence ID" value="EIK85749.1"/>
    <property type="molecule type" value="Genomic_DNA"/>
</dbReference>
<protein>
    <submittedName>
        <fullName evidence="4">Extracellular solute-binding protein, family 5</fullName>
    </submittedName>
</protein>
<evidence type="ECO:0000313" key="5">
    <source>
        <dbReference type="Proteomes" id="UP000033074"/>
    </source>
</evidence>
<dbReference type="GO" id="GO:1904680">
    <property type="term" value="F:peptide transmembrane transporter activity"/>
    <property type="evidence" value="ECO:0007669"/>
    <property type="project" value="TreeGrafter"/>
</dbReference>
<feature type="transmembrane region" description="Helical" evidence="2">
    <location>
        <begin position="38"/>
        <end position="60"/>
    </location>
</feature>
<sequence length="597" mass="64118">MFTFKNKNINKSKNASTNKDSGVTADVTSGVTAISKKFVASLAAFSLLPISLLSLLSLSACGSASSTKSSVTNASALNSNPQKGGSLTVFTSNTNMNFDPARSQGLPITSNNFIFRALTTWKVSPNSGNETSVVPDLATDTGTTSDGGKTWKYTLKKGVKYEDGSEITSRDIKFGIERSFADSLSGGFSYHKTLLVGGENYDGPFSGKSLDSIETPDDQTIIFHLKAPFADWPWVASLAAFVPVPANSGDAQTYSKHPKASGPYRIVQNEVGKKVVMQRNKYWDSKLDSIRTAGPNEIVWKLGSDATVAAQSMIQGNSDTKSAFLADFVPPAQLAQAQANPKSRSLLTTSSDGALEYLAMNTRRMTDVNVRKAVQYAVDKQSYRTAKGGSIAGGFATTLITPGISGRKQFNLYATDPRGDVAKAKQLLKKSGQTGIKLSLIARPDQTQVASSVQSSLQRVGIKVTIKTVDAVNFTDAITSNSGDYDLALASWQPDFPSAYANLGPLFDSSQIGGGNWNISRYENPKVDALLRKAIQTVDSHEAEKLWQQADRTIMADSPVVPLIYSHNTFIHGSGVENFYIGSFPAYPNYAAVSLKR</sequence>
<dbReference type="Pfam" id="PF00496">
    <property type="entry name" value="SBP_bac_5"/>
    <property type="match status" value="1"/>
</dbReference>
<accession>I4M959</accession>
<comment type="caution">
    <text evidence="4">The sequence shown here is derived from an EMBL/GenBank/DDBJ whole genome shotgun (WGS) entry which is preliminary data.</text>
</comment>
<dbReference type="Proteomes" id="UP000033074">
    <property type="component" value="Unassembled WGS sequence"/>
</dbReference>
<organism evidence="4 5">
    <name type="scientific">Gardnerella greenwoodii 00703Dmash</name>
    <dbReference type="NCBI Taxonomy" id="698960"/>
    <lineage>
        <taxon>Bacteria</taxon>
        <taxon>Bacillati</taxon>
        <taxon>Actinomycetota</taxon>
        <taxon>Actinomycetes</taxon>
        <taxon>Bifidobacteriales</taxon>
        <taxon>Bifidobacteriaceae</taxon>
        <taxon>Gardnerella</taxon>
        <taxon>Gardnerella greenwoodii</taxon>
    </lineage>
</organism>
<dbReference type="GO" id="GO:0043190">
    <property type="term" value="C:ATP-binding cassette (ABC) transporter complex"/>
    <property type="evidence" value="ECO:0007669"/>
    <property type="project" value="InterPro"/>
</dbReference>
<dbReference type="Gene3D" id="3.10.105.10">
    <property type="entry name" value="Dipeptide-binding Protein, Domain 3"/>
    <property type="match status" value="1"/>
</dbReference>
<dbReference type="GO" id="GO:0015833">
    <property type="term" value="P:peptide transport"/>
    <property type="evidence" value="ECO:0007669"/>
    <property type="project" value="TreeGrafter"/>
</dbReference>
<dbReference type="PIRSF" id="PIRSF002741">
    <property type="entry name" value="MppA"/>
    <property type="match status" value="1"/>
</dbReference>
<feature type="compositionally biased region" description="Low complexity" evidence="1">
    <location>
        <begin position="1"/>
        <end position="19"/>
    </location>
</feature>
<evidence type="ECO:0000259" key="3">
    <source>
        <dbReference type="Pfam" id="PF00496"/>
    </source>
</evidence>
<keyword evidence="2" id="KW-0472">Membrane</keyword>
<evidence type="ECO:0000256" key="1">
    <source>
        <dbReference type="SAM" id="MobiDB-lite"/>
    </source>
</evidence>
<dbReference type="CDD" id="cd08506">
    <property type="entry name" value="PBP2_clavulanate_OppA2"/>
    <property type="match status" value="1"/>
</dbReference>
<dbReference type="Gene3D" id="3.40.190.10">
    <property type="entry name" value="Periplasmic binding protein-like II"/>
    <property type="match status" value="1"/>
</dbReference>
<dbReference type="PANTHER" id="PTHR30290:SF83">
    <property type="entry name" value="ABC TRANSPORTER SUBSTRATE-BINDING PROTEIN"/>
    <property type="match status" value="1"/>
</dbReference>
<gene>
    <name evidence="4" type="ORF">CGSMWGv00703Dmash_02960</name>
</gene>
<dbReference type="AlphaFoldDB" id="I4M959"/>
<evidence type="ECO:0000256" key="2">
    <source>
        <dbReference type="SAM" id="Phobius"/>
    </source>
</evidence>
<keyword evidence="2" id="KW-1133">Transmembrane helix</keyword>
<dbReference type="PATRIC" id="fig|698960.3.peg.584"/>
<feature type="domain" description="Solute-binding protein family 5" evidence="3">
    <location>
        <begin position="133"/>
        <end position="512"/>
    </location>
</feature>
<proteinExistence type="predicted"/>
<dbReference type="InterPro" id="IPR000914">
    <property type="entry name" value="SBP_5_dom"/>
</dbReference>
<name>I4M959_9BIFI</name>
<evidence type="ECO:0000313" key="4">
    <source>
        <dbReference type="EMBL" id="EIK85749.1"/>
    </source>
</evidence>
<dbReference type="RefSeq" id="WP_004134537.1">
    <property type="nucleotide sequence ID" value="NZ_ADEV01000007.1"/>
</dbReference>
<dbReference type="InterPro" id="IPR039424">
    <property type="entry name" value="SBP_5"/>
</dbReference>
<dbReference type="PANTHER" id="PTHR30290">
    <property type="entry name" value="PERIPLASMIC BINDING COMPONENT OF ABC TRANSPORTER"/>
    <property type="match status" value="1"/>
</dbReference>
<dbReference type="SUPFAM" id="SSF53850">
    <property type="entry name" value="Periplasmic binding protein-like II"/>
    <property type="match status" value="1"/>
</dbReference>